<name>A0A3S2Y523_9PROT</name>
<keyword evidence="2" id="KW-1185">Reference proteome</keyword>
<sequence>MRICYLLKLDKPIRLEDYWPIPILDGQLNPVSQDGKIIAFKITFIGQPLSLSPKLEVHEHGKAKASITDRDSLLPFVSMQVEKAFSYLRCYFDTEILIDEIETAFEGETDEEIREIQIEKLSTGKAEHTLEIPYSMLTMALMAAESGPAPEFEATLVAASRKAMTEKRFIDSFRYSFLLIESLYGDGKFKSVQLKAALKANPDLHAIITEALSVRTPPTRPRNSDTEKLLSQSPTVNRVIDHLVDMRGFYFHGNRKRGNAWQPHEQDKAEVLCLLALEISMLISHEAAAPMFAEEHSKRHFEQAKNVGATMAMKVSFMFRDPDEKMDRNGTMRISVPGTRPTQKLAAYVAKSFLQRFEDEAPTADLKSAICTVDGTEEKIFEITLHAHLTQDKSKSETS</sequence>
<dbReference type="OrthoDB" id="7528605at2"/>
<organism evidence="1 2">
    <name type="scientific">Hwanghaeella grinnelliae</name>
    <dbReference type="NCBI Taxonomy" id="2500179"/>
    <lineage>
        <taxon>Bacteria</taxon>
        <taxon>Pseudomonadati</taxon>
        <taxon>Pseudomonadota</taxon>
        <taxon>Alphaproteobacteria</taxon>
        <taxon>Rhodospirillales</taxon>
        <taxon>Rhodospirillaceae</taxon>
        <taxon>Hwanghaeella</taxon>
    </lineage>
</organism>
<evidence type="ECO:0000313" key="2">
    <source>
        <dbReference type="Proteomes" id="UP000287447"/>
    </source>
</evidence>
<gene>
    <name evidence="1" type="ORF">EOI86_05580</name>
</gene>
<evidence type="ECO:0000313" key="1">
    <source>
        <dbReference type="EMBL" id="RVU38742.1"/>
    </source>
</evidence>
<protein>
    <submittedName>
        <fullName evidence="1">Uncharacterized protein</fullName>
    </submittedName>
</protein>
<accession>A0A3S2Y523</accession>
<comment type="caution">
    <text evidence="1">The sequence shown here is derived from an EMBL/GenBank/DDBJ whole genome shotgun (WGS) entry which is preliminary data.</text>
</comment>
<dbReference type="AlphaFoldDB" id="A0A3S2Y523"/>
<dbReference type="RefSeq" id="WP_127764114.1">
    <property type="nucleotide sequence ID" value="NZ_SADE01000001.1"/>
</dbReference>
<dbReference type="EMBL" id="SADE01000001">
    <property type="protein sequence ID" value="RVU38742.1"/>
    <property type="molecule type" value="Genomic_DNA"/>
</dbReference>
<reference evidence="2" key="1">
    <citation type="submission" date="2019-01" db="EMBL/GenBank/DDBJ databases">
        <title>Gri0909 isolated from a small marine red alga.</title>
        <authorList>
            <person name="Kim J."/>
            <person name="Jeong S.E."/>
            <person name="Jeon C.O."/>
        </authorList>
    </citation>
    <scope>NUCLEOTIDE SEQUENCE [LARGE SCALE GENOMIC DNA]</scope>
    <source>
        <strain evidence="2">Gri0909</strain>
    </source>
</reference>
<proteinExistence type="predicted"/>
<dbReference type="Proteomes" id="UP000287447">
    <property type="component" value="Unassembled WGS sequence"/>
</dbReference>